<proteinExistence type="predicted"/>
<accession>A0ABV2K4W0</accession>
<dbReference type="Proteomes" id="UP001549104">
    <property type="component" value="Unassembled WGS sequence"/>
</dbReference>
<evidence type="ECO:0000313" key="2">
    <source>
        <dbReference type="Proteomes" id="UP001549104"/>
    </source>
</evidence>
<comment type="caution">
    <text evidence="1">The sequence shown here is derived from an EMBL/GenBank/DDBJ whole genome shotgun (WGS) entry which is preliminary data.</text>
</comment>
<evidence type="ECO:0000313" key="1">
    <source>
        <dbReference type="EMBL" id="MET3656106.1"/>
    </source>
</evidence>
<organism evidence="1 2">
    <name type="scientific">Sporosarcina psychrophila</name>
    <name type="common">Bacillus psychrophilus</name>
    <dbReference type="NCBI Taxonomy" id="1476"/>
    <lineage>
        <taxon>Bacteria</taxon>
        <taxon>Bacillati</taxon>
        <taxon>Bacillota</taxon>
        <taxon>Bacilli</taxon>
        <taxon>Bacillales</taxon>
        <taxon>Caryophanaceae</taxon>
        <taxon>Sporosarcina</taxon>
    </lineage>
</organism>
<dbReference type="EMBL" id="JBEPME010000001">
    <property type="protein sequence ID" value="MET3656106.1"/>
    <property type="molecule type" value="Genomic_DNA"/>
</dbReference>
<reference evidence="1 2" key="1">
    <citation type="submission" date="2024-06" db="EMBL/GenBank/DDBJ databases">
        <title>Sorghum-associated microbial communities from plants grown in Nebraska, USA.</title>
        <authorList>
            <person name="Schachtman D."/>
        </authorList>
    </citation>
    <scope>NUCLEOTIDE SEQUENCE [LARGE SCALE GENOMIC DNA]</scope>
    <source>
        <strain evidence="1 2">1288</strain>
    </source>
</reference>
<keyword evidence="2" id="KW-1185">Reference proteome</keyword>
<protein>
    <submittedName>
        <fullName evidence="1">Uncharacterized protein</fullName>
    </submittedName>
</protein>
<gene>
    <name evidence="1" type="ORF">ABIC55_001190</name>
</gene>
<name>A0ABV2K4W0_SPOPS</name>
<sequence length="41" mass="4880">MYSKPSPFNCLNYVGHEYLYKLSEGALQGIIHFNLYWKLKI</sequence>